<gene>
    <name evidence="10" type="primary">Acey_s0147.g2599</name>
    <name evidence="10" type="synonym">Acey-C35A5.8</name>
    <name evidence="10" type="ORF">Y032_0147g2599</name>
</gene>
<comment type="subcellular location">
    <subcellularLocation>
        <location evidence="2">Cytoplasm</location>
    </subcellularLocation>
    <subcellularLocation>
        <location evidence="1">Nucleus</location>
    </subcellularLocation>
</comment>
<keyword evidence="4" id="KW-0813">Transport</keyword>
<dbReference type="InterPro" id="IPR044189">
    <property type="entry name" value="XPO4/7-like"/>
</dbReference>
<dbReference type="AlphaFoldDB" id="A0A016T205"/>
<evidence type="ECO:0000256" key="6">
    <source>
        <dbReference type="ARBA" id="ARBA00022927"/>
    </source>
</evidence>
<dbReference type="Proteomes" id="UP000024635">
    <property type="component" value="Unassembled WGS sequence"/>
</dbReference>
<dbReference type="STRING" id="53326.A0A016T205"/>
<evidence type="ECO:0000256" key="3">
    <source>
        <dbReference type="ARBA" id="ARBA00009466"/>
    </source>
</evidence>
<dbReference type="SUPFAM" id="SSF48371">
    <property type="entry name" value="ARM repeat"/>
    <property type="match status" value="1"/>
</dbReference>
<evidence type="ECO:0000259" key="9">
    <source>
        <dbReference type="Pfam" id="PF25795"/>
    </source>
</evidence>
<dbReference type="InterPro" id="IPR057947">
    <property type="entry name" value="TPR_XPO7/RBP17"/>
</dbReference>
<comment type="similarity">
    <text evidence="3">Belongs to the exportin family.</text>
</comment>
<keyword evidence="5" id="KW-0963">Cytoplasm</keyword>
<feature type="compositionally biased region" description="Basic residues" evidence="8">
    <location>
        <begin position="1094"/>
        <end position="1108"/>
    </location>
</feature>
<evidence type="ECO:0000256" key="2">
    <source>
        <dbReference type="ARBA" id="ARBA00004496"/>
    </source>
</evidence>
<proteinExistence type="inferred from homology"/>
<dbReference type="Pfam" id="PF25795">
    <property type="entry name" value="TPR_XPO7"/>
    <property type="match status" value="1"/>
</dbReference>
<dbReference type="GO" id="GO:0005737">
    <property type="term" value="C:cytoplasm"/>
    <property type="evidence" value="ECO:0007669"/>
    <property type="project" value="UniProtKB-SubCell"/>
</dbReference>
<feature type="compositionally biased region" description="Polar residues" evidence="8">
    <location>
        <begin position="1109"/>
        <end position="1119"/>
    </location>
</feature>
<feature type="domain" description="Exportin-7/Ran-binding protein 17 TPR repeats" evidence="9">
    <location>
        <begin position="416"/>
        <end position="655"/>
    </location>
</feature>
<evidence type="ECO:0000256" key="4">
    <source>
        <dbReference type="ARBA" id="ARBA00022448"/>
    </source>
</evidence>
<reference evidence="11" key="1">
    <citation type="journal article" date="2015" name="Nat. Genet.">
        <title>The genome and transcriptome of the zoonotic hookworm Ancylostoma ceylanicum identify infection-specific gene families.</title>
        <authorList>
            <person name="Schwarz E.M."/>
            <person name="Hu Y."/>
            <person name="Antoshechkin I."/>
            <person name="Miller M.M."/>
            <person name="Sternberg P.W."/>
            <person name="Aroian R.V."/>
        </authorList>
    </citation>
    <scope>NUCLEOTIDE SEQUENCE</scope>
    <source>
        <strain evidence="11">HY135</strain>
    </source>
</reference>
<dbReference type="PANTHER" id="PTHR12596">
    <property type="entry name" value="EXPORTIN 4,7-RELATED"/>
    <property type="match status" value="1"/>
</dbReference>
<dbReference type="GO" id="GO:0005049">
    <property type="term" value="F:nuclear export signal receptor activity"/>
    <property type="evidence" value="ECO:0007669"/>
    <property type="project" value="InterPro"/>
</dbReference>
<dbReference type="OrthoDB" id="244158at2759"/>
<sequence length="1119" mass="127099">MQELEVLNRLCKELGESIDPVTRARAEQNLAELVESPQCLRSCMLLLEQGDLPYGPIVASNTLMKLLNSKTGILVEQKLELSRYLLNLLGARSASLPPFIVTSLCQLFARITKQEWTYTDSSDHHPFHAPVSDLIATIDLNGGNQGMLALQLLSTLLTDFNSQAGMESVNKHRKGIALFRDSHIFEIFETSVSLLDTISQKDISTLQMPFVLAVLDLCLNTLLFDFIGSLSDETSEDNYTVQVPTIWRTAFTDGKLVDLIFQLYLKLPSVASEKILHIGVQLASVRRTLFNGSERQTYLEHVVAGVKKVIENPDKLTEQPAFHEFCRMVSRLKTNFQLCELIKVPDYAALMRLLAQFTVESLRMMDLSANSTYFLLTFWQRMVTSVPYVRSSEDHLLNLYCPEIMTAFVESRLQNVERVVRDGHDDPLEDQGATLQIMEHLSIICRCEYEKTARLLANAFDENARIMEAGPESDVRVHIAEGRLVWLVTLIGTAVFGKTAVSNNEEHDKMDGDLVARCLKFMRVSDNRLIFPTNVNTNPGKGNVRLEVAFIHLLEQFRRAYIMDQITKSSPVYDKLNSELGVSDETDMLSVIVQKILTNLKYWATNEQILELSLSLLKDLSLGYTAVRKLFRLQEVQLLLSNHTAEHFVFLGQSVPYSTMKHRTVFYEALTRLLTIDLNDDEQLFDQFMQPLAATKRELTAIMTTPNYTGSVSQDELQRVVVGLCRDLRGVAVACTTKNLFQIMFDWLYPDVFNIMLRAVEEWSSCPQVMTPIFRLLAELCQNRQQRLKFEMSSCSAVLLFKEASKIICSYGNRILVMPDVPKERAYAERYKNIGIIFNVLKCALIGAYVPFGVFRLYGDPCLQDSLDMFVKLFMKIPEEDFHSYTKIAQHYYNLLENVVQDNIAFVSNLQPEVFAAILRSIHTGVTSLDAVVITSACSALDTILNYLYKRFTRSPHPVAKVGMEPEGDSCLVAVKNQPQLMSDILTSMMTSLMFGEVKCQWSISRPLLGLILLQEEVFTNFKREMISQQPEDRHAAFDQEKAQGIETADSKLTLKTVCGSISRVMNGQDEFNSVKFNLLHDYTIRIIKQAQNKHKTSAKTRLRKQKSRTATEQNRLSK</sequence>
<comment type="caution">
    <text evidence="10">The sequence shown here is derived from an EMBL/GenBank/DDBJ whole genome shotgun (WGS) entry which is preliminary data.</text>
</comment>
<evidence type="ECO:0000256" key="5">
    <source>
        <dbReference type="ARBA" id="ARBA00022490"/>
    </source>
</evidence>
<dbReference type="PANTHER" id="PTHR12596:SF2">
    <property type="entry name" value="EXPORTIN-7 ISOFORM X1"/>
    <property type="match status" value="1"/>
</dbReference>
<dbReference type="InterPro" id="IPR011989">
    <property type="entry name" value="ARM-like"/>
</dbReference>
<evidence type="ECO:0000256" key="8">
    <source>
        <dbReference type="SAM" id="MobiDB-lite"/>
    </source>
</evidence>
<evidence type="ECO:0000313" key="11">
    <source>
        <dbReference type="Proteomes" id="UP000024635"/>
    </source>
</evidence>
<accession>A0A016T205</accession>
<keyword evidence="7" id="KW-0539">Nucleus</keyword>
<evidence type="ECO:0000256" key="1">
    <source>
        <dbReference type="ARBA" id="ARBA00004123"/>
    </source>
</evidence>
<dbReference type="EMBL" id="JARK01001483">
    <property type="protein sequence ID" value="EYB96770.1"/>
    <property type="molecule type" value="Genomic_DNA"/>
</dbReference>
<dbReference type="InterPro" id="IPR016024">
    <property type="entry name" value="ARM-type_fold"/>
</dbReference>
<name>A0A016T205_9BILA</name>
<feature type="region of interest" description="Disordered" evidence="8">
    <location>
        <begin position="1094"/>
        <end position="1119"/>
    </location>
</feature>
<evidence type="ECO:0000313" key="10">
    <source>
        <dbReference type="EMBL" id="EYB96770.1"/>
    </source>
</evidence>
<dbReference type="GO" id="GO:0005643">
    <property type="term" value="C:nuclear pore"/>
    <property type="evidence" value="ECO:0007669"/>
    <property type="project" value="TreeGrafter"/>
</dbReference>
<dbReference type="GO" id="GO:0006611">
    <property type="term" value="P:protein export from nucleus"/>
    <property type="evidence" value="ECO:0007669"/>
    <property type="project" value="TreeGrafter"/>
</dbReference>
<evidence type="ECO:0000256" key="7">
    <source>
        <dbReference type="ARBA" id="ARBA00023242"/>
    </source>
</evidence>
<organism evidence="10 11">
    <name type="scientific">Ancylostoma ceylanicum</name>
    <dbReference type="NCBI Taxonomy" id="53326"/>
    <lineage>
        <taxon>Eukaryota</taxon>
        <taxon>Metazoa</taxon>
        <taxon>Ecdysozoa</taxon>
        <taxon>Nematoda</taxon>
        <taxon>Chromadorea</taxon>
        <taxon>Rhabditida</taxon>
        <taxon>Rhabditina</taxon>
        <taxon>Rhabditomorpha</taxon>
        <taxon>Strongyloidea</taxon>
        <taxon>Ancylostomatidae</taxon>
        <taxon>Ancylostomatinae</taxon>
        <taxon>Ancylostoma</taxon>
    </lineage>
</organism>
<dbReference type="Gene3D" id="1.25.10.10">
    <property type="entry name" value="Leucine-rich Repeat Variant"/>
    <property type="match status" value="2"/>
</dbReference>
<protein>
    <recommendedName>
        <fullName evidence="9">Exportin-7/Ran-binding protein 17 TPR repeats domain-containing protein</fullName>
    </recommendedName>
</protein>
<keyword evidence="11" id="KW-1185">Reference proteome</keyword>
<keyword evidence="6" id="KW-0653">Protein transport</keyword>